<dbReference type="AlphaFoldDB" id="A0A3P7QEQ3"/>
<feature type="chain" id="PRO_5018281223" evidence="1">
    <location>
        <begin position="20"/>
        <end position="163"/>
    </location>
</feature>
<feature type="signal peptide" evidence="1">
    <location>
        <begin position="1"/>
        <end position="19"/>
    </location>
</feature>
<dbReference type="Proteomes" id="UP000271889">
    <property type="component" value="Unassembled WGS sequence"/>
</dbReference>
<name>A0A3P7QEQ3_CYLGO</name>
<gene>
    <name evidence="2" type="ORF">CGOC_LOCUS11533</name>
</gene>
<evidence type="ECO:0000313" key="3">
    <source>
        <dbReference type="Proteomes" id="UP000271889"/>
    </source>
</evidence>
<proteinExistence type="predicted"/>
<dbReference type="EMBL" id="UYRV01116926">
    <property type="protein sequence ID" value="VDN30382.1"/>
    <property type="molecule type" value="Genomic_DNA"/>
</dbReference>
<accession>A0A3P7QEQ3</accession>
<reference evidence="2 3" key="1">
    <citation type="submission" date="2018-11" db="EMBL/GenBank/DDBJ databases">
        <authorList>
            <consortium name="Pathogen Informatics"/>
        </authorList>
    </citation>
    <scope>NUCLEOTIDE SEQUENCE [LARGE SCALE GENOMIC DNA]</scope>
</reference>
<keyword evidence="1" id="KW-0732">Signal</keyword>
<keyword evidence="3" id="KW-1185">Reference proteome</keyword>
<evidence type="ECO:0000313" key="2">
    <source>
        <dbReference type="EMBL" id="VDN30382.1"/>
    </source>
</evidence>
<protein>
    <submittedName>
        <fullName evidence="2">Uncharacterized protein</fullName>
    </submittedName>
</protein>
<evidence type="ECO:0000256" key="1">
    <source>
        <dbReference type="SAM" id="SignalP"/>
    </source>
</evidence>
<organism evidence="2 3">
    <name type="scientific">Cylicostephanus goldi</name>
    <name type="common">Nematode worm</name>
    <dbReference type="NCBI Taxonomy" id="71465"/>
    <lineage>
        <taxon>Eukaryota</taxon>
        <taxon>Metazoa</taxon>
        <taxon>Ecdysozoa</taxon>
        <taxon>Nematoda</taxon>
        <taxon>Chromadorea</taxon>
        <taxon>Rhabditida</taxon>
        <taxon>Rhabditina</taxon>
        <taxon>Rhabditomorpha</taxon>
        <taxon>Strongyloidea</taxon>
        <taxon>Strongylidae</taxon>
        <taxon>Cylicostephanus</taxon>
    </lineage>
</organism>
<sequence length="163" mass="17787">MVGFYVMTILAGFVIASSSVEYLGVSVTSSTCKAILHDPSYSGLSCFNEEVVLIEGYKLNISLSCKANNTLWKALKADSAFSTNSLSKIAKLSEIKKTVREKVGAVKGNILNYQREIEFYKKKAMHVEGLLGTRIEGLVELYLNQCSSAGARVVEKGAKALYE</sequence>